<feature type="region of interest" description="Disordered" evidence="1">
    <location>
        <begin position="72"/>
        <end position="103"/>
    </location>
</feature>
<gene>
    <name evidence="2" type="ORF">Moror_8630</name>
</gene>
<comment type="caution">
    <text evidence="2">The sequence shown here is derived from an EMBL/GenBank/DDBJ whole genome shotgun (WGS) entry which is preliminary data.</text>
</comment>
<name>V2WS33_MONRO</name>
<dbReference type="Proteomes" id="UP000017559">
    <property type="component" value="Unassembled WGS sequence"/>
</dbReference>
<evidence type="ECO:0000313" key="2">
    <source>
        <dbReference type="EMBL" id="ESK89633.1"/>
    </source>
</evidence>
<evidence type="ECO:0000313" key="3">
    <source>
        <dbReference type="Proteomes" id="UP000017559"/>
    </source>
</evidence>
<dbReference type="KEGG" id="mrr:Moror_8630"/>
<dbReference type="AlphaFoldDB" id="V2WS33"/>
<proteinExistence type="predicted"/>
<organism evidence="2 3">
    <name type="scientific">Moniliophthora roreri (strain MCA 2997)</name>
    <name type="common">Cocoa frosty pod rot fungus</name>
    <name type="synonym">Crinipellis roreri</name>
    <dbReference type="NCBI Taxonomy" id="1381753"/>
    <lineage>
        <taxon>Eukaryota</taxon>
        <taxon>Fungi</taxon>
        <taxon>Dikarya</taxon>
        <taxon>Basidiomycota</taxon>
        <taxon>Agaricomycotina</taxon>
        <taxon>Agaricomycetes</taxon>
        <taxon>Agaricomycetidae</taxon>
        <taxon>Agaricales</taxon>
        <taxon>Marasmiineae</taxon>
        <taxon>Marasmiaceae</taxon>
        <taxon>Moniliophthora</taxon>
    </lineage>
</organism>
<accession>V2WS33</accession>
<dbReference type="HOGENOM" id="CLU_1682120_0_0_1"/>
<keyword evidence="3" id="KW-1185">Reference proteome</keyword>
<evidence type="ECO:0000256" key="1">
    <source>
        <dbReference type="SAM" id="MobiDB-lite"/>
    </source>
</evidence>
<protein>
    <submittedName>
        <fullName evidence="2">Uncharacterized protein</fullName>
    </submittedName>
</protein>
<dbReference type="EMBL" id="AWSO01000537">
    <property type="protein sequence ID" value="ESK89633.1"/>
    <property type="molecule type" value="Genomic_DNA"/>
</dbReference>
<feature type="non-terminal residue" evidence="2">
    <location>
        <position position="157"/>
    </location>
</feature>
<sequence length="157" mass="17995">MVAWLRVGFRKMEQPRKGVINPEKEYEFPSLEEGGDLVKYRFLAGVLLNLPNYHLPTSLNKEDSLAKLIEFKNKPRNKHSHKGPQGPHNGTKKVKPTQSQQHRAELVEKVNGESGTQKQMKASALQVLQYADHLYEECPKYYQPTKPTPLSQDDDIE</sequence>
<reference evidence="2 3" key="1">
    <citation type="journal article" date="2014" name="BMC Genomics">
        <title>Genome and secretome analysis of the hemibiotrophic fungal pathogen, Moniliophthora roreri, which causes frosty pod rot disease of cacao: mechanisms of the biotrophic and necrotrophic phases.</title>
        <authorList>
            <person name="Meinhardt L.W."/>
            <person name="Costa G.G.L."/>
            <person name="Thomazella D.P.T."/>
            <person name="Teixeira P.J.P.L."/>
            <person name="Carazzolle M.F."/>
            <person name="Schuster S.C."/>
            <person name="Carlson J.E."/>
            <person name="Guiltinan M.J."/>
            <person name="Mieczkowski P."/>
            <person name="Farmer A."/>
            <person name="Ramaraj T."/>
            <person name="Crozier J."/>
            <person name="Davis R.E."/>
            <person name="Shao J."/>
            <person name="Melnick R.L."/>
            <person name="Pereira G.A.G."/>
            <person name="Bailey B.A."/>
        </authorList>
    </citation>
    <scope>NUCLEOTIDE SEQUENCE [LARGE SCALE GENOMIC DNA]</scope>
    <source>
        <strain evidence="2 3">MCA 2997</strain>
    </source>
</reference>